<dbReference type="PANTHER" id="PTHR42705:SF2">
    <property type="entry name" value="BIFUNCTIONAL NON-HOMOLOGOUS END JOINING PROTEIN LIGD"/>
    <property type="match status" value="1"/>
</dbReference>
<evidence type="ECO:0000256" key="7">
    <source>
        <dbReference type="ARBA" id="ARBA00022723"/>
    </source>
</evidence>
<evidence type="ECO:0000256" key="19">
    <source>
        <dbReference type="ARBA" id="ARBA00029943"/>
    </source>
</evidence>
<dbReference type="CDD" id="cd07971">
    <property type="entry name" value="OBF_DNA_ligase_LigD"/>
    <property type="match status" value="1"/>
</dbReference>
<dbReference type="InterPro" id="IPR014145">
    <property type="entry name" value="LigD_pol_dom"/>
</dbReference>
<dbReference type="GO" id="GO:0003677">
    <property type="term" value="F:DNA binding"/>
    <property type="evidence" value="ECO:0007669"/>
    <property type="project" value="UniProtKB-KW"/>
</dbReference>
<comment type="caution">
    <text evidence="25">The sequence shown here is derived from an EMBL/GenBank/DDBJ whole genome shotgun (WGS) entry which is preliminary data.</text>
</comment>
<keyword evidence="13" id="KW-0239">DNA-directed DNA polymerase</keyword>
<dbReference type="InterPro" id="IPR016059">
    <property type="entry name" value="DNA_ligase_ATP-dep_CS"/>
</dbReference>
<keyword evidence="15" id="KW-0233">DNA recombination</keyword>
<keyword evidence="9" id="KW-0227">DNA damage</keyword>
<evidence type="ECO:0000256" key="3">
    <source>
        <dbReference type="ARBA" id="ARBA00022598"/>
    </source>
</evidence>
<comment type="similarity">
    <text evidence="22">In the N-terminal section; belongs to the LigD polymerase family.</text>
</comment>
<dbReference type="CDD" id="cd07906">
    <property type="entry name" value="Adenylation_DNA_ligase_LigD_LigC"/>
    <property type="match status" value="1"/>
</dbReference>
<dbReference type="NCBIfam" id="TIGR02777">
    <property type="entry name" value="LigD_PE_dom"/>
    <property type="match status" value="1"/>
</dbReference>
<dbReference type="InterPro" id="IPR033649">
    <property type="entry name" value="MtLigD_Pol-like"/>
</dbReference>
<dbReference type="NCBIfam" id="TIGR02778">
    <property type="entry name" value="ligD_pol"/>
    <property type="match status" value="1"/>
</dbReference>
<dbReference type="GO" id="GO:0004527">
    <property type="term" value="F:exonuclease activity"/>
    <property type="evidence" value="ECO:0007669"/>
    <property type="project" value="UniProtKB-KW"/>
</dbReference>
<dbReference type="Gene3D" id="3.30.1490.70">
    <property type="match status" value="1"/>
</dbReference>
<dbReference type="PROSITE" id="PS50160">
    <property type="entry name" value="DNA_LIGASE_A3"/>
    <property type="match status" value="1"/>
</dbReference>
<feature type="region of interest" description="Disordered" evidence="23">
    <location>
        <begin position="476"/>
        <end position="545"/>
    </location>
</feature>
<evidence type="ECO:0000256" key="15">
    <source>
        <dbReference type="ARBA" id="ARBA00023172"/>
    </source>
</evidence>
<dbReference type="GO" id="GO:0006310">
    <property type="term" value="P:DNA recombination"/>
    <property type="evidence" value="ECO:0007669"/>
    <property type="project" value="UniProtKB-KW"/>
</dbReference>
<dbReference type="InterPro" id="IPR012310">
    <property type="entry name" value="DNA_ligase_ATP-dep_cent"/>
</dbReference>
<evidence type="ECO:0000256" key="14">
    <source>
        <dbReference type="ARBA" id="ARBA00023125"/>
    </source>
</evidence>
<comment type="cofactor">
    <cofactor evidence="1">
        <name>Mn(2+)</name>
        <dbReference type="ChEBI" id="CHEBI:29035"/>
    </cofactor>
</comment>
<evidence type="ECO:0000256" key="20">
    <source>
        <dbReference type="ARBA" id="ARBA00034003"/>
    </source>
</evidence>
<evidence type="ECO:0000256" key="12">
    <source>
        <dbReference type="ARBA" id="ARBA00022840"/>
    </source>
</evidence>
<dbReference type="Pfam" id="PF01068">
    <property type="entry name" value="DNA_ligase_A_M"/>
    <property type="match status" value="1"/>
</dbReference>
<keyword evidence="14" id="KW-0238">DNA-binding</keyword>
<evidence type="ECO:0000256" key="23">
    <source>
        <dbReference type="SAM" id="MobiDB-lite"/>
    </source>
</evidence>
<dbReference type="Proteomes" id="UP000288547">
    <property type="component" value="Unassembled WGS sequence"/>
</dbReference>
<feature type="domain" description="ATP-dependent DNA ligase family profile" evidence="24">
    <location>
        <begin position="634"/>
        <end position="776"/>
    </location>
</feature>
<dbReference type="GO" id="GO:0003887">
    <property type="term" value="F:DNA-directed DNA polymerase activity"/>
    <property type="evidence" value="ECO:0007669"/>
    <property type="project" value="UniProtKB-KW"/>
</dbReference>
<evidence type="ECO:0000256" key="4">
    <source>
        <dbReference type="ARBA" id="ARBA00022679"/>
    </source>
</evidence>
<gene>
    <name evidence="25" type="ORF">ELQ90_01230</name>
</gene>
<dbReference type="EMBL" id="RZNB01000001">
    <property type="protein sequence ID" value="RWZ52604.1"/>
    <property type="molecule type" value="Genomic_DNA"/>
</dbReference>
<proteinExistence type="inferred from homology"/>
<dbReference type="PANTHER" id="PTHR42705">
    <property type="entry name" value="BIFUNCTIONAL NON-HOMOLOGOUS END JOINING PROTEIN LIGD"/>
    <property type="match status" value="1"/>
</dbReference>
<keyword evidence="3 25" id="KW-0436">Ligase</keyword>
<reference evidence="25 26" key="1">
    <citation type="submission" date="2018-12" db="EMBL/GenBank/DDBJ databases">
        <authorList>
            <person name="Li F."/>
        </authorList>
    </citation>
    <scope>NUCLEOTIDE SEQUENCE [LARGE SCALE GENOMIC DNA]</scope>
    <source>
        <strain evidence="25 26">11W25H-1</strain>
    </source>
</reference>
<keyword evidence="26" id="KW-1185">Reference proteome</keyword>
<evidence type="ECO:0000256" key="1">
    <source>
        <dbReference type="ARBA" id="ARBA00001936"/>
    </source>
</evidence>
<keyword evidence="10" id="KW-0378">Hydrolase</keyword>
<evidence type="ECO:0000256" key="8">
    <source>
        <dbReference type="ARBA" id="ARBA00022741"/>
    </source>
</evidence>
<dbReference type="Gene3D" id="3.30.470.30">
    <property type="entry name" value="DNA ligase/mRNA capping enzyme"/>
    <property type="match status" value="1"/>
</dbReference>
<keyword evidence="5" id="KW-0548">Nucleotidyltransferase</keyword>
<keyword evidence="12" id="KW-0067">ATP-binding</keyword>
<evidence type="ECO:0000259" key="24">
    <source>
        <dbReference type="PROSITE" id="PS50160"/>
    </source>
</evidence>
<evidence type="ECO:0000313" key="26">
    <source>
        <dbReference type="Proteomes" id="UP000288547"/>
    </source>
</evidence>
<dbReference type="EC" id="6.5.1.1" evidence="2"/>
<dbReference type="Gene3D" id="2.40.50.140">
    <property type="entry name" value="Nucleic acid-binding proteins"/>
    <property type="match status" value="1"/>
</dbReference>
<dbReference type="GO" id="GO:0005524">
    <property type="term" value="F:ATP binding"/>
    <property type="evidence" value="ECO:0007669"/>
    <property type="project" value="UniProtKB-KW"/>
</dbReference>
<keyword evidence="8" id="KW-0547">Nucleotide-binding</keyword>
<evidence type="ECO:0000256" key="2">
    <source>
        <dbReference type="ARBA" id="ARBA00012727"/>
    </source>
</evidence>
<evidence type="ECO:0000256" key="17">
    <source>
        <dbReference type="ARBA" id="ARBA00023211"/>
    </source>
</evidence>
<keyword evidence="11" id="KW-0269">Exonuclease</keyword>
<dbReference type="RefSeq" id="WP_128493446.1">
    <property type="nucleotide sequence ID" value="NZ_RZNB01000001.1"/>
</dbReference>
<dbReference type="Pfam" id="PF21686">
    <property type="entry name" value="LigD_Prim-Pol"/>
    <property type="match status" value="1"/>
</dbReference>
<dbReference type="PROSITE" id="PS00697">
    <property type="entry name" value="DNA_LIGASE_A1"/>
    <property type="match status" value="1"/>
</dbReference>
<keyword evidence="17" id="KW-0464">Manganese</keyword>
<dbReference type="SUPFAM" id="SSF56091">
    <property type="entry name" value="DNA ligase/mRNA capping enzyme, catalytic domain"/>
    <property type="match status" value="1"/>
</dbReference>
<evidence type="ECO:0000256" key="11">
    <source>
        <dbReference type="ARBA" id="ARBA00022839"/>
    </source>
</evidence>
<dbReference type="Pfam" id="PF13298">
    <property type="entry name" value="LigD_N"/>
    <property type="match status" value="1"/>
</dbReference>
<comment type="similarity">
    <text evidence="21">In the C-terminal section; belongs to the ATP-dependent DNA ligase family.</text>
</comment>
<dbReference type="InterPro" id="IPR014146">
    <property type="entry name" value="LigD_ligase_dom"/>
</dbReference>
<dbReference type="GO" id="GO:0003910">
    <property type="term" value="F:DNA ligase (ATP) activity"/>
    <property type="evidence" value="ECO:0007669"/>
    <property type="project" value="UniProtKB-EC"/>
</dbReference>
<evidence type="ECO:0000256" key="10">
    <source>
        <dbReference type="ARBA" id="ARBA00022801"/>
    </source>
</evidence>
<keyword evidence="4" id="KW-0808">Transferase</keyword>
<dbReference type="Pfam" id="PF04679">
    <property type="entry name" value="DNA_ligase_A_C"/>
    <property type="match status" value="1"/>
</dbReference>
<dbReference type="InterPro" id="IPR012309">
    <property type="entry name" value="DNA_ligase_ATP-dep_C"/>
</dbReference>
<dbReference type="SUPFAM" id="SSF50249">
    <property type="entry name" value="Nucleic acid-binding proteins"/>
    <property type="match status" value="1"/>
</dbReference>
<organism evidence="25 26">
    <name type="scientific">Labedella phragmitis</name>
    <dbReference type="NCBI Taxonomy" id="2498849"/>
    <lineage>
        <taxon>Bacteria</taxon>
        <taxon>Bacillati</taxon>
        <taxon>Actinomycetota</taxon>
        <taxon>Actinomycetes</taxon>
        <taxon>Micrococcales</taxon>
        <taxon>Microbacteriaceae</taxon>
        <taxon>Labedella</taxon>
    </lineage>
</organism>
<evidence type="ECO:0000256" key="5">
    <source>
        <dbReference type="ARBA" id="ARBA00022695"/>
    </source>
</evidence>
<dbReference type="NCBIfam" id="TIGR02779">
    <property type="entry name" value="NHEJ_ligase_lig"/>
    <property type="match status" value="1"/>
</dbReference>
<accession>A0A3S3ZCN4</accession>
<evidence type="ECO:0000256" key="6">
    <source>
        <dbReference type="ARBA" id="ARBA00022722"/>
    </source>
</evidence>
<dbReference type="InterPro" id="IPR012340">
    <property type="entry name" value="NA-bd_OB-fold"/>
</dbReference>
<dbReference type="InterPro" id="IPR014144">
    <property type="entry name" value="LigD_PE_domain"/>
</dbReference>
<feature type="region of interest" description="Disordered" evidence="23">
    <location>
        <begin position="319"/>
        <end position="340"/>
    </location>
</feature>
<keyword evidence="6" id="KW-0540">Nuclease</keyword>
<dbReference type="GO" id="GO:0046872">
    <property type="term" value="F:metal ion binding"/>
    <property type="evidence" value="ECO:0007669"/>
    <property type="project" value="UniProtKB-KW"/>
</dbReference>
<keyword evidence="7" id="KW-0479">Metal-binding</keyword>
<evidence type="ECO:0000256" key="16">
    <source>
        <dbReference type="ARBA" id="ARBA00023204"/>
    </source>
</evidence>
<evidence type="ECO:0000256" key="9">
    <source>
        <dbReference type="ARBA" id="ARBA00022763"/>
    </source>
</evidence>
<protein>
    <recommendedName>
        <fullName evidence="2">DNA ligase (ATP)</fullName>
        <ecNumber evidence="2">6.5.1.1</ecNumber>
    </recommendedName>
    <alternativeName>
        <fullName evidence="19">NHEJ DNA polymerase</fullName>
    </alternativeName>
</protein>
<dbReference type="NCBIfam" id="NF007210">
    <property type="entry name" value="PRK09632.1"/>
    <property type="match status" value="1"/>
</dbReference>
<dbReference type="AlphaFoldDB" id="A0A3S3ZCN4"/>
<evidence type="ECO:0000313" key="25">
    <source>
        <dbReference type="EMBL" id="RWZ52604.1"/>
    </source>
</evidence>
<evidence type="ECO:0000256" key="13">
    <source>
        <dbReference type="ARBA" id="ARBA00022932"/>
    </source>
</evidence>
<dbReference type="OrthoDB" id="9802472at2"/>
<sequence>MATRRSTGSAGTQLVEIQGRRVRLTNLDKVLYPETGTTKADVIGYYSAIAPYLLPYTQNRPATRKRWVHGVGTADDPGEVFFQKNLDASTPDWIARVDIEHSDHHNTYPLVNDLPTLVWLAQMASLEVHVPQWRVDGRGARRNPDRLVLDLDPGPGAGLPECVEVARSARVILEGMGLTPMPVTSGSKGIHLYARLDGTQTSERVSDVAHELARVLEADMPGLVVSDMKKSKREGKVLVDWSQNSGAKTTIAPYSLRGRSHPTVAVPRSWEELDDPDLGHLDYTAVLTRMEKRDDPLAVILDEDGAAIDDADRLTVYRSKRDASKTPEPVPEETPAQGNDDTFVIQDHYARRHHHDFRLERNGVLVSWAVPKGTPGLGEKNRLAVQTEDHPLDYATFEGSIPKGEYGAGTVTIWDAGTYETEKWRENEIIVTLTGREGGGLREKAKIALIHTGRGDDAKNWLMHRMELEGTYTAEEGEARDVAGGGKRATGRKQVTDGKQATDGSGADASPDLPVAPAARRTVGGSSRSSARLPEPMLATRGTTSDVSDGDWAFEMKWDGIRCLARIEDGEVRLGSRNGIDLTVTFPDVAAALAEAFPGDAVLDAEIVALTKGRPDFGRLQNRLGLTKEADVARAAAQIEADVMVFDVLESEGRDVSREPYSERRALLEELATVRTGTTSGRSRVQVPPAFEGDVESAVSTSRRLGLEGVVAKRTDSPYRPGRRSRDWIKLPHERTQEVVIIGWRPGNNSLADSVGSLLVAVPGDDGELEYAGRVGTGFTENHRRRIRSLLDSRARKTPTVDVPRPDANDANWVRADLVGEVTFSEWTQTGRLRHPVWRGLRTDKSPKDVTRDAG</sequence>
<comment type="catalytic activity">
    <reaction evidence="20">
        <text>ATP + (deoxyribonucleotide)n-3'-hydroxyl + 5'-phospho-(deoxyribonucleotide)m = (deoxyribonucleotide)n+m + AMP + diphosphate.</text>
        <dbReference type="EC" id="6.5.1.1"/>
    </reaction>
</comment>
<keyword evidence="16" id="KW-0234">DNA repair</keyword>
<evidence type="ECO:0000256" key="21">
    <source>
        <dbReference type="ARBA" id="ARBA00049981"/>
    </source>
</evidence>
<dbReference type="CDD" id="cd04863">
    <property type="entry name" value="MtLigD_Pol_like"/>
    <property type="match status" value="1"/>
</dbReference>
<evidence type="ECO:0000256" key="18">
    <source>
        <dbReference type="ARBA" id="ARBA00023268"/>
    </source>
</evidence>
<keyword evidence="18" id="KW-0511">Multifunctional enzyme</keyword>
<dbReference type="Gene3D" id="3.90.920.10">
    <property type="entry name" value="DNA primase, PRIM domain"/>
    <property type="match status" value="1"/>
</dbReference>
<evidence type="ECO:0000256" key="22">
    <source>
        <dbReference type="ARBA" id="ARBA00049990"/>
    </source>
</evidence>
<dbReference type="GO" id="GO:0006281">
    <property type="term" value="P:DNA repair"/>
    <property type="evidence" value="ECO:0007669"/>
    <property type="project" value="UniProtKB-KW"/>
</dbReference>
<name>A0A3S3ZCN4_9MICO</name>
<dbReference type="InterPro" id="IPR052171">
    <property type="entry name" value="NHEJ_LigD"/>
</dbReference>